<dbReference type="InterPro" id="IPR036812">
    <property type="entry name" value="NAD(P)_OxRdtase_dom_sf"/>
</dbReference>
<comment type="similarity">
    <text evidence="2">Belongs to the aldo/keto reductase family. Glutamate--cysteine ligase light chain subfamily.</text>
</comment>
<evidence type="ECO:0000259" key="9">
    <source>
        <dbReference type="Pfam" id="PF00248"/>
    </source>
</evidence>
<proteinExistence type="inferred from homology"/>
<dbReference type="SUPFAM" id="SSF51430">
    <property type="entry name" value="NAD(P)-linked oxidoreductase"/>
    <property type="match status" value="1"/>
</dbReference>
<dbReference type="AlphaFoldDB" id="A0A1B0D628"/>
<evidence type="ECO:0000313" key="11">
    <source>
        <dbReference type="Proteomes" id="UP000092462"/>
    </source>
</evidence>
<feature type="domain" description="NADP-dependent oxidoreductase" evidence="9">
    <location>
        <begin position="71"/>
        <end position="228"/>
    </location>
</feature>
<dbReference type="KEGG" id="ppap:129802759"/>
<evidence type="ECO:0000256" key="7">
    <source>
        <dbReference type="ARBA" id="ARBA00031732"/>
    </source>
</evidence>
<evidence type="ECO:0000313" key="10">
    <source>
        <dbReference type="EnsemblMetazoa" id="PPAI002937-PA"/>
    </source>
</evidence>
<comment type="pathway">
    <text evidence="1">Sulfur metabolism; glutathione biosynthesis; glutathione from L-cysteine and L-glutamate: step 1/2.</text>
</comment>
<dbReference type="PANTHER" id="PTHR13295:SF4">
    <property type="entry name" value="GLUTAMATE--CYSTEINE LIGASE REGULATORY SUBUNIT"/>
    <property type="match status" value="1"/>
</dbReference>
<dbReference type="Pfam" id="PF00248">
    <property type="entry name" value="Aldo_ket_red"/>
    <property type="match status" value="1"/>
</dbReference>
<dbReference type="EMBL" id="AJVK01011941">
    <property type="status" value="NOT_ANNOTATED_CDS"/>
    <property type="molecule type" value="Genomic_DNA"/>
</dbReference>
<dbReference type="Proteomes" id="UP000092462">
    <property type="component" value="Unassembled WGS sequence"/>
</dbReference>
<name>A0A1B0D628_PHLPP</name>
<evidence type="ECO:0000256" key="6">
    <source>
        <dbReference type="ARBA" id="ARBA00031154"/>
    </source>
</evidence>
<dbReference type="GO" id="GO:0035226">
    <property type="term" value="F:glutamate-cysteine ligase catalytic subunit binding"/>
    <property type="evidence" value="ECO:0007669"/>
    <property type="project" value="InterPro"/>
</dbReference>
<keyword evidence="11" id="KW-1185">Reference proteome</keyword>
<evidence type="ECO:0000256" key="8">
    <source>
        <dbReference type="ARBA" id="ARBA00032926"/>
    </source>
</evidence>
<dbReference type="VEuPathDB" id="VectorBase:PPAPM1_001717"/>
<sequence length="278" mass="30474">MPLENLQQYLDVVINTGNVLSVNKKAGQKTSEELVDCLKATLDAASIDVAKAGITSVKVTRSSDDLKEKVTEHERANVKIGAKLFLNTSSTGNLKSAIETLFEVLGVECLDNLILAYHPQGRTTTNGVAVNGGDSDETKESVMDWTGGHSDAIRDLKALWKEMEQYAIEKKICQLGIADLDVNSLKELYSTSEFHPSIAQINISTCCVVPPPLQEFCHQNDIQLLTHSDPEEILSKETLSGELDVKNFSPKWTIRFQVHVKCRGVLAAKGYVVGASRE</sequence>
<dbReference type="GeneID" id="129802759"/>
<dbReference type="Gene3D" id="3.20.20.100">
    <property type="entry name" value="NADP-dependent oxidoreductase domain"/>
    <property type="match status" value="1"/>
</dbReference>
<dbReference type="CTD" id="2730"/>
<dbReference type="VEuPathDB" id="VectorBase:PPAI002937"/>
<evidence type="ECO:0000256" key="4">
    <source>
        <dbReference type="ARBA" id="ARBA00022684"/>
    </source>
</evidence>
<dbReference type="OrthoDB" id="5596051at2759"/>
<dbReference type="GO" id="GO:0017109">
    <property type="term" value="C:glutamate-cysteine ligase complex"/>
    <property type="evidence" value="ECO:0007669"/>
    <property type="project" value="TreeGrafter"/>
</dbReference>
<dbReference type="EMBL" id="AJVK01011940">
    <property type="status" value="NOT_ANNOTATED_CDS"/>
    <property type="molecule type" value="Genomic_DNA"/>
</dbReference>
<comment type="subunit">
    <text evidence="3">Heterodimer of a catalytic heavy chain and a regulatory light chain.</text>
</comment>
<dbReference type="GO" id="GO:0030234">
    <property type="term" value="F:enzyme regulator activity"/>
    <property type="evidence" value="ECO:0007669"/>
    <property type="project" value="TreeGrafter"/>
</dbReference>
<dbReference type="InterPro" id="IPR032963">
    <property type="entry name" value="Gclm"/>
</dbReference>
<dbReference type="InterPro" id="IPR023210">
    <property type="entry name" value="NADP_OxRdtase_dom"/>
</dbReference>
<dbReference type="EnsemblMetazoa" id="PPAI002937-RA">
    <property type="protein sequence ID" value="PPAI002937-PA"/>
    <property type="gene ID" value="PPAI002937"/>
</dbReference>
<evidence type="ECO:0000256" key="1">
    <source>
        <dbReference type="ARBA" id="ARBA00005006"/>
    </source>
</evidence>
<dbReference type="RefSeq" id="XP_055704803.1">
    <property type="nucleotide sequence ID" value="XM_055848828.1"/>
</dbReference>
<accession>A0A1B0D628</accession>
<reference evidence="10" key="1">
    <citation type="submission" date="2022-08" db="UniProtKB">
        <authorList>
            <consortium name="EnsemblMetazoa"/>
        </authorList>
    </citation>
    <scope>IDENTIFICATION</scope>
    <source>
        <strain evidence="10">Israel</strain>
    </source>
</reference>
<keyword evidence="4" id="KW-0317">Glutathione biosynthesis</keyword>
<evidence type="ECO:0000256" key="3">
    <source>
        <dbReference type="ARBA" id="ARBA00011532"/>
    </source>
</evidence>
<dbReference type="GO" id="GO:0006750">
    <property type="term" value="P:glutathione biosynthetic process"/>
    <property type="evidence" value="ECO:0007669"/>
    <property type="project" value="UniProtKB-KW"/>
</dbReference>
<organism evidence="10 11">
    <name type="scientific">Phlebotomus papatasi</name>
    <name type="common">Sandfly</name>
    <dbReference type="NCBI Taxonomy" id="29031"/>
    <lineage>
        <taxon>Eukaryota</taxon>
        <taxon>Metazoa</taxon>
        <taxon>Ecdysozoa</taxon>
        <taxon>Arthropoda</taxon>
        <taxon>Hexapoda</taxon>
        <taxon>Insecta</taxon>
        <taxon>Pterygota</taxon>
        <taxon>Neoptera</taxon>
        <taxon>Endopterygota</taxon>
        <taxon>Diptera</taxon>
        <taxon>Nematocera</taxon>
        <taxon>Psychodoidea</taxon>
        <taxon>Psychodidae</taxon>
        <taxon>Phlebotomus</taxon>
        <taxon>Phlebotomus</taxon>
    </lineage>
</organism>
<dbReference type="PANTHER" id="PTHR13295">
    <property type="entry name" value="GLUTAMATE CYSTEINE LIGASE REGULATORY SUBUNIT"/>
    <property type="match status" value="1"/>
</dbReference>
<protein>
    <recommendedName>
        <fullName evidence="7">GCS light chain</fullName>
    </recommendedName>
    <alternativeName>
        <fullName evidence="5">Gamma-ECS regulatory subunit</fullName>
    </alternativeName>
    <alternativeName>
        <fullName evidence="8">Gamma-glutamylcysteine synthetase regulatory subunit</fullName>
    </alternativeName>
    <alternativeName>
        <fullName evidence="6">Glutamate--cysteine ligase modifier subunit</fullName>
    </alternativeName>
</protein>
<dbReference type="EMBL" id="AJVK01011942">
    <property type="status" value="NOT_ANNOTATED_CDS"/>
    <property type="molecule type" value="Genomic_DNA"/>
</dbReference>
<evidence type="ECO:0000256" key="2">
    <source>
        <dbReference type="ARBA" id="ARBA00008612"/>
    </source>
</evidence>
<evidence type="ECO:0000256" key="5">
    <source>
        <dbReference type="ARBA" id="ARBA00030406"/>
    </source>
</evidence>